<evidence type="ECO:0000313" key="2">
    <source>
        <dbReference type="EMBL" id="TFK83986.1"/>
    </source>
</evidence>
<feature type="region of interest" description="Disordered" evidence="1">
    <location>
        <begin position="138"/>
        <end position="241"/>
    </location>
</feature>
<dbReference type="STRING" id="1314778.A0A5C3P2U9"/>
<feature type="compositionally biased region" description="Basic and acidic residues" evidence="1">
    <location>
        <begin position="163"/>
        <end position="173"/>
    </location>
</feature>
<dbReference type="AlphaFoldDB" id="A0A5C3P2U9"/>
<sequence>MSTRQARLPQNWQTEFNTTVVRPPGPEHRATVQYTCKACPSSPVFGTTASAKRHAQGQEHRRRVHVPTTPVLTRAVHELSTMAGGGTQAVDTESPDRRALNIASLDIPGDVEGVSSTSDSDEDTLSVAQVQWSEVHNAQQLPDTWLESGGPSNDTTGGAYMETEARAEAHGSEADLSDGETGLDLPDSGSEWDNYGSDSSAAEEPDSSSEATSEDSDTSGEFFHSQRSGQDRASTSSRNGPWAPYPNATYAILDSITNFPRHPISDDLLQIILWGLRQLGVKEVPTLQAFRKFQAFLRESESFAKSRAYISVLGNHFTSNDILQSARLDMSNMLVRQHLAFYPERSREGVSELRHSLKWLSTLPDCHLTPMWASPSGAHFYVGELAQQTDGSYVILLRWFLWDGVMHMVYYPVYDTESGLEVDPSMRLEGCADRLQTSLPDLLCAEAGLRIAVDFG</sequence>
<protein>
    <submittedName>
        <fullName evidence="2">Uncharacterized protein</fullName>
    </submittedName>
</protein>
<dbReference type="EMBL" id="ML211349">
    <property type="protein sequence ID" value="TFK83986.1"/>
    <property type="molecule type" value="Genomic_DNA"/>
</dbReference>
<dbReference type="Proteomes" id="UP000308197">
    <property type="component" value="Unassembled WGS sequence"/>
</dbReference>
<feature type="compositionally biased region" description="Polar residues" evidence="1">
    <location>
        <begin position="225"/>
        <end position="239"/>
    </location>
</feature>
<name>A0A5C3P2U9_9APHY</name>
<evidence type="ECO:0000313" key="3">
    <source>
        <dbReference type="Proteomes" id="UP000308197"/>
    </source>
</evidence>
<gene>
    <name evidence="2" type="ORF">K466DRAFT_554219</name>
</gene>
<feature type="compositionally biased region" description="Acidic residues" evidence="1">
    <location>
        <begin position="201"/>
        <end position="218"/>
    </location>
</feature>
<reference evidence="2 3" key="1">
    <citation type="journal article" date="2019" name="Nat. Ecol. Evol.">
        <title>Megaphylogeny resolves global patterns of mushroom evolution.</title>
        <authorList>
            <person name="Varga T."/>
            <person name="Krizsan K."/>
            <person name="Foldi C."/>
            <person name="Dima B."/>
            <person name="Sanchez-Garcia M."/>
            <person name="Sanchez-Ramirez S."/>
            <person name="Szollosi G.J."/>
            <person name="Szarkandi J.G."/>
            <person name="Papp V."/>
            <person name="Albert L."/>
            <person name="Andreopoulos W."/>
            <person name="Angelini C."/>
            <person name="Antonin V."/>
            <person name="Barry K.W."/>
            <person name="Bougher N.L."/>
            <person name="Buchanan P."/>
            <person name="Buyck B."/>
            <person name="Bense V."/>
            <person name="Catcheside P."/>
            <person name="Chovatia M."/>
            <person name="Cooper J."/>
            <person name="Damon W."/>
            <person name="Desjardin D."/>
            <person name="Finy P."/>
            <person name="Geml J."/>
            <person name="Haridas S."/>
            <person name="Hughes K."/>
            <person name="Justo A."/>
            <person name="Karasinski D."/>
            <person name="Kautmanova I."/>
            <person name="Kiss B."/>
            <person name="Kocsube S."/>
            <person name="Kotiranta H."/>
            <person name="LaButti K.M."/>
            <person name="Lechner B.E."/>
            <person name="Liimatainen K."/>
            <person name="Lipzen A."/>
            <person name="Lukacs Z."/>
            <person name="Mihaltcheva S."/>
            <person name="Morgado L.N."/>
            <person name="Niskanen T."/>
            <person name="Noordeloos M.E."/>
            <person name="Ohm R.A."/>
            <person name="Ortiz-Santana B."/>
            <person name="Ovrebo C."/>
            <person name="Racz N."/>
            <person name="Riley R."/>
            <person name="Savchenko A."/>
            <person name="Shiryaev A."/>
            <person name="Soop K."/>
            <person name="Spirin V."/>
            <person name="Szebenyi C."/>
            <person name="Tomsovsky M."/>
            <person name="Tulloss R.E."/>
            <person name="Uehling J."/>
            <person name="Grigoriev I.V."/>
            <person name="Vagvolgyi C."/>
            <person name="Papp T."/>
            <person name="Martin F.M."/>
            <person name="Miettinen O."/>
            <person name="Hibbett D.S."/>
            <person name="Nagy L.G."/>
        </authorList>
    </citation>
    <scope>NUCLEOTIDE SEQUENCE [LARGE SCALE GENOMIC DNA]</scope>
    <source>
        <strain evidence="2 3">HHB13444</strain>
    </source>
</reference>
<organism evidence="2 3">
    <name type="scientific">Polyporus arcularius HHB13444</name>
    <dbReference type="NCBI Taxonomy" id="1314778"/>
    <lineage>
        <taxon>Eukaryota</taxon>
        <taxon>Fungi</taxon>
        <taxon>Dikarya</taxon>
        <taxon>Basidiomycota</taxon>
        <taxon>Agaricomycotina</taxon>
        <taxon>Agaricomycetes</taxon>
        <taxon>Polyporales</taxon>
        <taxon>Polyporaceae</taxon>
        <taxon>Polyporus</taxon>
    </lineage>
</organism>
<evidence type="ECO:0000256" key="1">
    <source>
        <dbReference type="SAM" id="MobiDB-lite"/>
    </source>
</evidence>
<keyword evidence="3" id="KW-1185">Reference proteome</keyword>
<proteinExistence type="predicted"/>
<dbReference type="InParanoid" id="A0A5C3P2U9"/>
<accession>A0A5C3P2U9</accession>